<dbReference type="PROSITE" id="PS51900">
    <property type="entry name" value="CB"/>
    <property type="match status" value="1"/>
</dbReference>
<dbReference type="EMBL" id="JAYMYJ010000119">
    <property type="protein sequence ID" value="MEB4592005.1"/>
    <property type="molecule type" value="Genomic_DNA"/>
</dbReference>
<dbReference type="InterPro" id="IPR011010">
    <property type="entry name" value="DNA_brk_join_enz"/>
</dbReference>
<dbReference type="InterPro" id="IPR002104">
    <property type="entry name" value="Integrase_catalytic"/>
</dbReference>
<dbReference type="InterPro" id="IPR038488">
    <property type="entry name" value="Integrase_DNA-bd_sf"/>
</dbReference>
<dbReference type="Gene3D" id="1.10.443.10">
    <property type="entry name" value="Intergrase catalytic core"/>
    <property type="match status" value="1"/>
</dbReference>
<comment type="caution">
    <text evidence="9">The sequence shown here is derived from an EMBL/GenBank/DDBJ whole genome shotgun (WGS) entry which is preliminary data.</text>
</comment>
<dbReference type="PROSITE" id="PS51898">
    <property type="entry name" value="TYR_RECOMBINASE"/>
    <property type="match status" value="1"/>
</dbReference>
<name>A0ABU6CYU1_9GAMM</name>
<dbReference type="PANTHER" id="PTHR30629:SF2">
    <property type="entry name" value="PROPHAGE INTEGRASE INTS-RELATED"/>
    <property type="match status" value="1"/>
</dbReference>
<organism evidence="9 10">
    <name type="scientific">Candidatus Thiothrix phosphatis</name>
    <dbReference type="NCBI Taxonomy" id="3112415"/>
    <lineage>
        <taxon>Bacteria</taxon>
        <taxon>Pseudomonadati</taxon>
        <taxon>Pseudomonadota</taxon>
        <taxon>Gammaproteobacteria</taxon>
        <taxon>Thiotrichales</taxon>
        <taxon>Thiotrichaceae</taxon>
        <taxon>Thiothrix</taxon>
    </lineage>
</organism>
<dbReference type="RefSeq" id="WP_324696037.1">
    <property type="nucleotide sequence ID" value="NZ_JAYMYJ010000119.1"/>
</dbReference>
<keyword evidence="3 5" id="KW-0238">DNA-binding</keyword>
<evidence type="ECO:0000256" key="5">
    <source>
        <dbReference type="PROSITE-ProRule" id="PRU01248"/>
    </source>
</evidence>
<dbReference type="Pfam" id="PF22022">
    <property type="entry name" value="Phage_int_M"/>
    <property type="match status" value="1"/>
</dbReference>
<dbReference type="CDD" id="cd00801">
    <property type="entry name" value="INT_P4_C"/>
    <property type="match status" value="1"/>
</dbReference>
<dbReference type="Pfam" id="PF13356">
    <property type="entry name" value="Arm-DNA-bind_3"/>
    <property type="match status" value="1"/>
</dbReference>
<dbReference type="InterPro" id="IPR013762">
    <property type="entry name" value="Integrase-like_cat_sf"/>
</dbReference>
<evidence type="ECO:0000256" key="4">
    <source>
        <dbReference type="ARBA" id="ARBA00023172"/>
    </source>
</evidence>
<accession>A0ABU6CYU1</accession>
<evidence type="ECO:0000256" key="3">
    <source>
        <dbReference type="ARBA" id="ARBA00023125"/>
    </source>
</evidence>
<feature type="domain" description="Tyr recombinase" evidence="7">
    <location>
        <begin position="207"/>
        <end position="392"/>
    </location>
</feature>
<dbReference type="InterPro" id="IPR010998">
    <property type="entry name" value="Integrase_recombinase_N"/>
</dbReference>
<dbReference type="GO" id="GO:0003677">
    <property type="term" value="F:DNA binding"/>
    <property type="evidence" value="ECO:0007669"/>
    <property type="project" value="UniProtKB-KW"/>
</dbReference>
<dbReference type="Gene3D" id="3.30.160.390">
    <property type="entry name" value="Integrase, DNA-binding domain"/>
    <property type="match status" value="1"/>
</dbReference>
<dbReference type="PANTHER" id="PTHR30629">
    <property type="entry name" value="PROPHAGE INTEGRASE"/>
    <property type="match status" value="1"/>
</dbReference>
<dbReference type="Gene3D" id="1.10.150.130">
    <property type="match status" value="1"/>
</dbReference>
<evidence type="ECO:0000256" key="2">
    <source>
        <dbReference type="ARBA" id="ARBA00022908"/>
    </source>
</evidence>
<feature type="region of interest" description="Disordered" evidence="6">
    <location>
        <begin position="1"/>
        <end position="26"/>
    </location>
</feature>
<dbReference type="SUPFAM" id="SSF56349">
    <property type="entry name" value="DNA breaking-rejoining enzymes"/>
    <property type="match status" value="1"/>
</dbReference>
<comment type="similarity">
    <text evidence="1">Belongs to the 'phage' integrase family.</text>
</comment>
<dbReference type="InterPro" id="IPR044068">
    <property type="entry name" value="CB"/>
</dbReference>
<evidence type="ECO:0000259" key="7">
    <source>
        <dbReference type="PROSITE" id="PS51898"/>
    </source>
</evidence>
<keyword evidence="10" id="KW-1185">Reference proteome</keyword>
<dbReference type="InterPro" id="IPR025166">
    <property type="entry name" value="Integrase_DNA_bind_dom"/>
</dbReference>
<evidence type="ECO:0000256" key="1">
    <source>
        <dbReference type="ARBA" id="ARBA00008857"/>
    </source>
</evidence>
<evidence type="ECO:0000259" key="8">
    <source>
        <dbReference type="PROSITE" id="PS51900"/>
    </source>
</evidence>
<proteinExistence type="inferred from homology"/>
<dbReference type="InterPro" id="IPR053876">
    <property type="entry name" value="Phage_int_M"/>
</dbReference>
<dbReference type="Proteomes" id="UP001308005">
    <property type="component" value="Unassembled WGS sequence"/>
</dbReference>
<evidence type="ECO:0000313" key="10">
    <source>
        <dbReference type="Proteomes" id="UP001308005"/>
    </source>
</evidence>
<dbReference type="Pfam" id="PF00589">
    <property type="entry name" value="Phage_integrase"/>
    <property type="match status" value="1"/>
</dbReference>
<keyword evidence="2" id="KW-0229">DNA integration</keyword>
<feature type="compositionally biased region" description="Basic and acidic residues" evidence="6">
    <location>
        <begin position="15"/>
        <end position="26"/>
    </location>
</feature>
<dbReference type="InterPro" id="IPR050808">
    <property type="entry name" value="Phage_Integrase"/>
</dbReference>
<sequence length="403" mass="46032">MKLRLTDTAVKNAKPKPDGKPAKHTDGGGLYLWVTQSAKVWRYDYTRPITGKRNTLVIGNYPETGLRDAREQHQTARDLLARGIDPSEHRKAQEAAERDMMANSFESVALEWLVKFRHTWSDSTYSKITGILRRAVFPWLGARNIATIEPPDVLEVLRRQEAGGKLETAHKARQYIGQICRYAVATGRSTRDPTPDLKGAIPPVINKSYAALTNPQEVGKLMQDIGRYPGRFETRLLLQASAYMFTRPGEVRQMQWAEINPDRSQWLIPAERMKLRQEHIVPLSRQMLALLDEIKPLTGYRQYVFPGRNDPRQPASNSVVRQALIRMGYQPDVMQAHGFRSTASTLLHEELHYPSDVIEKQLAHAVGSKVRRVYDRSQHLPERTRMMQEWADYLDRLMGALAG</sequence>
<keyword evidence="4" id="KW-0233">DNA recombination</keyword>
<protein>
    <submittedName>
        <fullName evidence="9">Integrase arm-type DNA-binding domain-containing protein</fullName>
    </submittedName>
</protein>
<gene>
    <name evidence="9" type="ORF">VSS37_13510</name>
</gene>
<feature type="domain" description="Core-binding (CB)" evidence="8">
    <location>
        <begin position="103"/>
        <end position="184"/>
    </location>
</feature>
<evidence type="ECO:0000256" key="6">
    <source>
        <dbReference type="SAM" id="MobiDB-lite"/>
    </source>
</evidence>
<evidence type="ECO:0000313" key="9">
    <source>
        <dbReference type="EMBL" id="MEB4592005.1"/>
    </source>
</evidence>
<reference evidence="10" key="1">
    <citation type="submission" date="2023-07" db="EMBL/GenBank/DDBJ databases">
        <title>The carbon used by Thiothrix.</title>
        <authorList>
            <person name="Chen L."/>
        </authorList>
    </citation>
    <scope>NUCLEOTIDE SEQUENCE [LARGE SCALE GENOMIC DNA]</scope>
</reference>